<organism evidence="10">
    <name type="scientific">Haptolina ericina</name>
    <dbReference type="NCBI Taxonomy" id="156174"/>
    <lineage>
        <taxon>Eukaryota</taxon>
        <taxon>Haptista</taxon>
        <taxon>Haptophyta</taxon>
        <taxon>Prymnesiophyceae</taxon>
        <taxon>Prymnesiales</taxon>
        <taxon>Prymnesiaceae</taxon>
        <taxon>Haptolina</taxon>
    </lineage>
</organism>
<name>A0A7S3APE3_9EUKA</name>
<dbReference type="EMBL" id="HBHX01019683">
    <property type="protein sequence ID" value="CAE0110305.1"/>
    <property type="molecule type" value="Transcribed_RNA"/>
</dbReference>
<feature type="region of interest" description="Disordered" evidence="8">
    <location>
        <begin position="331"/>
        <end position="357"/>
    </location>
</feature>
<dbReference type="GO" id="GO:0005254">
    <property type="term" value="F:chloride channel activity"/>
    <property type="evidence" value="ECO:0007669"/>
    <property type="project" value="InterPro"/>
</dbReference>
<evidence type="ECO:0000256" key="4">
    <source>
        <dbReference type="ARBA" id="ARBA00022692"/>
    </source>
</evidence>
<sequence length="357" mass="40111">MNNMILANKHSPLSFWWRIDKLSFTIIPRIFAYWGFWVVIGVYLLFAALSRYSYNVVSFTDGEPAAFDGAGNMIAFMIVFYVGYCYNRFSEQYFLMTGAARLIITCSSTARATFPQGTDDAMQYWRLLNLMQVCCYVGMSPTYSRENLLTEFSKEFDLIKSSGLANRLEEVDPDKMGERAMNECFAWAQELLDQLRQDKKLNEHTFKHLLKDTRSIAQSLGKLNAFQNYVMPFAYSHLISLTSTLFLVCQSALKGLFFKPDASYSFGFTLPFLATLILTFSMVGLVEIGNIISNPFGWDLEDFPVTRFCKTTAIKSRDCITTPLIADLMKSKGSPASAKSTASKSASGGEDVATVSA</sequence>
<evidence type="ECO:0000256" key="5">
    <source>
        <dbReference type="ARBA" id="ARBA00022989"/>
    </source>
</evidence>
<dbReference type="InterPro" id="IPR021134">
    <property type="entry name" value="Bestrophin-like"/>
</dbReference>
<keyword evidence="6" id="KW-0406">Ion transport</keyword>
<evidence type="ECO:0000256" key="9">
    <source>
        <dbReference type="SAM" id="Phobius"/>
    </source>
</evidence>
<dbReference type="GO" id="GO:0005886">
    <property type="term" value="C:plasma membrane"/>
    <property type="evidence" value="ECO:0007669"/>
    <property type="project" value="UniProtKB-SubCell"/>
</dbReference>
<reference evidence="10" key="1">
    <citation type="submission" date="2021-01" db="EMBL/GenBank/DDBJ databases">
        <authorList>
            <person name="Corre E."/>
            <person name="Pelletier E."/>
            <person name="Niang G."/>
            <person name="Scheremetjew M."/>
            <person name="Finn R."/>
            <person name="Kale V."/>
            <person name="Holt S."/>
            <person name="Cochrane G."/>
            <person name="Meng A."/>
            <person name="Brown T."/>
            <person name="Cohen L."/>
        </authorList>
    </citation>
    <scope>NUCLEOTIDE SEQUENCE</scope>
    <source>
        <strain evidence="10">CCMP281</strain>
    </source>
</reference>
<evidence type="ECO:0000256" key="2">
    <source>
        <dbReference type="ARBA" id="ARBA00022448"/>
    </source>
</evidence>
<comment type="subcellular location">
    <subcellularLocation>
        <location evidence="1">Cell membrane</location>
        <topology evidence="1">Multi-pass membrane protein</topology>
    </subcellularLocation>
</comment>
<feature type="transmembrane region" description="Helical" evidence="9">
    <location>
        <begin position="229"/>
        <end position="253"/>
    </location>
</feature>
<accession>A0A7S3APE3</accession>
<dbReference type="AlphaFoldDB" id="A0A7S3APE3"/>
<evidence type="ECO:0000313" key="10">
    <source>
        <dbReference type="EMBL" id="CAE0110305.1"/>
    </source>
</evidence>
<keyword evidence="7 9" id="KW-0472">Membrane</keyword>
<evidence type="ECO:0000256" key="6">
    <source>
        <dbReference type="ARBA" id="ARBA00023065"/>
    </source>
</evidence>
<dbReference type="PANTHER" id="PTHR33281">
    <property type="entry name" value="UPF0187 PROTEIN YNEE"/>
    <property type="match status" value="1"/>
</dbReference>
<evidence type="ECO:0000256" key="1">
    <source>
        <dbReference type="ARBA" id="ARBA00004651"/>
    </source>
</evidence>
<feature type="transmembrane region" description="Helical" evidence="9">
    <location>
        <begin position="265"/>
        <end position="286"/>
    </location>
</feature>
<feature type="transmembrane region" description="Helical" evidence="9">
    <location>
        <begin position="69"/>
        <end position="86"/>
    </location>
</feature>
<dbReference type="InterPro" id="IPR044669">
    <property type="entry name" value="YneE/VCCN1/2-like"/>
</dbReference>
<evidence type="ECO:0000256" key="8">
    <source>
        <dbReference type="SAM" id="MobiDB-lite"/>
    </source>
</evidence>
<keyword evidence="3" id="KW-1003">Cell membrane</keyword>
<protein>
    <recommendedName>
        <fullName evidence="11">Bestrophin homolog</fullName>
    </recommendedName>
</protein>
<keyword evidence="2" id="KW-0813">Transport</keyword>
<keyword evidence="5 9" id="KW-1133">Transmembrane helix</keyword>
<evidence type="ECO:0000256" key="3">
    <source>
        <dbReference type="ARBA" id="ARBA00022475"/>
    </source>
</evidence>
<feature type="compositionally biased region" description="Low complexity" evidence="8">
    <location>
        <begin position="331"/>
        <end position="349"/>
    </location>
</feature>
<feature type="transmembrane region" description="Helical" evidence="9">
    <location>
        <begin position="30"/>
        <end position="49"/>
    </location>
</feature>
<keyword evidence="4 9" id="KW-0812">Transmembrane</keyword>
<proteinExistence type="predicted"/>
<evidence type="ECO:0008006" key="11">
    <source>
        <dbReference type="Google" id="ProtNLM"/>
    </source>
</evidence>
<gene>
    <name evidence="10" type="ORF">HERI1096_LOCUS10965</name>
</gene>
<dbReference type="Pfam" id="PF01062">
    <property type="entry name" value="Bestrophin"/>
    <property type="match status" value="1"/>
</dbReference>
<evidence type="ECO:0000256" key="7">
    <source>
        <dbReference type="ARBA" id="ARBA00023136"/>
    </source>
</evidence>
<dbReference type="PANTHER" id="PTHR33281:SF19">
    <property type="entry name" value="VOLTAGE-DEPENDENT ANION CHANNEL-FORMING PROTEIN YNEE"/>
    <property type="match status" value="1"/>
</dbReference>